<dbReference type="EMBL" id="CP025746">
    <property type="protein sequence ID" value="QAA34322.1"/>
    <property type="molecule type" value="Genomic_DNA"/>
</dbReference>
<gene>
    <name evidence="1" type="ORF">C1I91_23250</name>
</gene>
<proteinExistence type="predicted"/>
<name>A0A410DZ17_9CLOT</name>
<dbReference type="Proteomes" id="UP000286268">
    <property type="component" value="Chromosome"/>
</dbReference>
<protein>
    <submittedName>
        <fullName evidence="1">Uncharacterized protein</fullName>
    </submittedName>
</protein>
<keyword evidence="2" id="KW-1185">Reference proteome</keyword>
<evidence type="ECO:0000313" key="1">
    <source>
        <dbReference type="EMBL" id="QAA34322.1"/>
    </source>
</evidence>
<dbReference type="OrthoDB" id="2083862at2"/>
<dbReference type="KEGG" id="cmah:C1I91_23250"/>
<organism evidence="1 2">
    <name type="scientific">Clostridium manihotivorum</name>
    <dbReference type="NCBI Taxonomy" id="2320868"/>
    <lineage>
        <taxon>Bacteria</taxon>
        <taxon>Bacillati</taxon>
        <taxon>Bacillota</taxon>
        <taxon>Clostridia</taxon>
        <taxon>Eubacteriales</taxon>
        <taxon>Clostridiaceae</taxon>
        <taxon>Clostridium</taxon>
    </lineage>
</organism>
<dbReference type="AlphaFoldDB" id="A0A410DZ17"/>
<reference evidence="1 2" key="1">
    <citation type="submission" date="2018-01" db="EMBL/GenBank/DDBJ databases">
        <title>Genome Sequencing and Assembly of Anaerobacter polyendosporus strain CT4.</title>
        <authorList>
            <person name="Tachaapaikoon C."/>
            <person name="Sutheeworapong S."/>
            <person name="Jenjaroenpun P."/>
            <person name="Wongsurawat T."/>
            <person name="Nookeaw I."/>
            <person name="Cheawchanlertfa P."/>
            <person name="Kosugi A."/>
            <person name="Cheevadhanarak S."/>
            <person name="Ratanakhanokchai K."/>
        </authorList>
    </citation>
    <scope>NUCLEOTIDE SEQUENCE [LARGE SCALE GENOMIC DNA]</scope>
    <source>
        <strain evidence="1 2">CT4</strain>
    </source>
</reference>
<dbReference type="RefSeq" id="WP_128215041.1">
    <property type="nucleotide sequence ID" value="NZ_CP025746.1"/>
</dbReference>
<evidence type="ECO:0000313" key="2">
    <source>
        <dbReference type="Proteomes" id="UP000286268"/>
    </source>
</evidence>
<accession>A0A410DZ17</accession>
<sequence length="125" mass="14661">MKQHLLGRQLKDIEYEHRITLLSLVTGLTREYLMDEYPRDCKNEEESLLKYGYDVKVGELIEIIQDYTGRFPAPSIKNNNYEVTVKLEDSNDSEIEIKSGVKETYCDALYEIVKFLLKNDYIELA</sequence>